<feature type="region of interest" description="Disordered" evidence="2">
    <location>
        <begin position="938"/>
        <end position="962"/>
    </location>
</feature>
<gene>
    <name evidence="3" type="ORF">CYCCA115_LOCUS4846</name>
</gene>
<dbReference type="PANTHER" id="PTHR46515">
    <property type="entry name" value="TATA ELEMENT MODULATORY FACTOR TMF1"/>
    <property type="match status" value="1"/>
</dbReference>
<sequence>MWGDFMEKAKSMAANIDQQITESVGIDENGEVQAQEPKQDDNAWNDDFDFDDVDDSPAPVAESAPAKESELEAIPPPKLVLDPQPQEGPTQVIGKLSAIETTFQIASQEGQDSVQAATKSDNASQPSVESANDPEPVKITPPHDSDTTAEGCEGNIETDAFDTSEMFDDRLDQEEEGDGLRMDSMEGNEEAQQQPESLPVARIGAEVEEVEENALTEDDMMVKTEPEKGKDKVPELNGKKSEPVTRTEESGAEIGEDMEVRESFANQTQPESEKDATDEAPKSSSGFSGMLPPAVGSLSFGSPRANMLSPSSNSAKGKEETPRSTNVTSLFSSIASAVDSALDSAVDKAPSAPAVDVVSEEHDAWDDEDFDFPDDQSLPKETTVPQVYPGKEVEVAGMSGSAKQATGFPVETSIEPGEKKSALPPLADMSSELQPSSVVDKSVAEDIPSDSHSPAEGNIENDPRYKRLQHELRQREEQLTSKSVQLTQLQSLWESQERELRQKIQDTKEEAKTRIQRAKERCETAEARLKQNAAQGGQSSAEKEQLINDLRSEGEVLMRKQSQMEQAVRNANGETRQLRSKLAEETAMKQKAMGKVEKLESELKETKESLKSAQKGESQAGKLENDLLAARSESEMKASTILSLQQKVKELAAEGKELKKEMEKSKKTAVQDAQQERKNLRREHNDVISDLETKLRTTEREAGVREDALRHEVTELRKRWQDAVRRADALSMDVQSSTAPLLRQLESMERQNRARAAGWTELENRLRSELEETVIQNETLSRERSEFKTKYTRLERSANESETELKELRRTIEDQTAKIDKLESQVETLASEAEKREEEYQKVERLANEGVMRVRSEMTQTVVDSEERYRGQIEKLESDLRLEKERRDQLQNQVEDLLENTGIPMPIPVAQTPNSESKPKKLRQAEGQAQILAGALGFAGDSDDETDDGILGGGMDRGGGSGSGGVGSFAALEQLTSRLKAAQVELESLRSNLRESERSRESLVKDLAESQNAKEKLPLFEAKVKTLTEENREMELEIRGLRDDIADVRELYRSQLNILLEEKTSHLQPGNEAFITPIDEAGEDDESEAIASA</sequence>
<dbReference type="InterPro" id="IPR052602">
    <property type="entry name" value="Growth_transcription_reg"/>
</dbReference>
<feature type="coiled-coil region" evidence="1">
    <location>
        <begin position="972"/>
        <end position="1051"/>
    </location>
</feature>
<feature type="compositionally biased region" description="Acidic residues" evidence="2">
    <location>
        <begin position="250"/>
        <end position="259"/>
    </location>
</feature>
<feature type="compositionally biased region" description="Basic and acidic residues" evidence="2">
    <location>
        <begin position="674"/>
        <end position="685"/>
    </location>
</feature>
<comment type="caution">
    <text evidence="3">The sequence shown here is derived from an EMBL/GenBank/DDBJ whole genome shotgun (WGS) entry which is preliminary data.</text>
</comment>
<feature type="compositionally biased region" description="Basic and acidic residues" evidence="2">
    <location>
        <begin position="461"/>
        <end position="479"/>
    </location>
</feature>
<accession>A0AAD2FJL4</accession>
<feature type="compositionally biased region" description="Basic and acidic residues" evidence="2">
    <location>
        <begin position="271"/>
        <end position="281"/>
    </location>
</feature>
<keyword evidence="4" id="KW-1185">Reference proteome</keyword>
<feature type="region of interest" description="Disordered" evidence="2">
    <location>
        <begin position="659"/>
        <end position="685"/>
    </location>
</feature>
<feature type="compositionally biased region" description="Acidic residues" evidence="2">
    <location>
        <begin position="206"/>
        <end position="219"/>
    </location>
</feature>
<evidence type="ECO:0000256" key="2">
    <source>
        <dbReference type="SAM" id="MobiDB-lite"/>
    </source>
</evidence>
<evidence type="ECO:0008006" key="5">
    <source>
        <dbReference type="Google" id="ProtNLM"/>
    </source>
</evidence>
<feature type="region of interest" description="Disordered" evidence="2">
    <location>
        <begin position="107"/>
        <end position="326"/>
    </location>
</feature>
<dbReference type="GO" id="GO:0005783">
    <property type="term" value="C:endoplasmic reticulum"/>
    <property type="evidence" value="ECO:0007669"/>
    <property type="project" value="TreeGrafter"/>
</dbReference>
<feature type="region of interest" description="Disordered" evidence="2">
    <location>
        <begin position="339"/>
        <end position="482"/>
    </location>
</feature>
<feature type="compositionally biased region" description="Basic and acidic residues" evidence="2">
    <location>
        <begin position="220"/>
        <end position="249"/>
    </location>
</feature>
<dbReference type="Proteomes" id="UP001295423">
    <property type="component" value="Unassembled WGS sequence"/>
</dbReference>
<feature type="compositionally biased region" description="Gly residues" evidence="2">
    <location>
        <begin position="950"/>
        <end position="962"/>
    </location>
</feature>
<feature type="compositionally biased region" description="Polar residues" evidence="2">
    <location>
        <begin position="107"/>
        <end position="130"/>
    </location>
</feature>
<feature type="region of interest" description="Disordered" evidence="2">
    <location>
        <begin position="586"/>
        <end position="622"/>
    </location>
</feature>
<evidence type="ECO:0000313" key="3">
    <source>
        <dbReference type="EMBL" id="CAJ1935644.1"/>
    </source>
</evidence>
<feature type="compositionally biased region" description="Acidic residues" evidence="2">
    <location>
        <begin position="363"/>
        <end position="374"/>
    </location>
</feature>
<feature type="compositionally biased region" description="Acidic residues" evidence="2">
    <location>
        <begin position="159"/>
        <end position="177"/>
    </location>
</feature>
<feature type="compositionally biased region" description="Low complexity" evidence="2">
    <location>
        <begin position="339"/>
        <end position="349"/>
    </location>
</feature>
<reference evidence="3" key="1">
    <citation type="submission" date="2023-08" db="EMBL/GenBank/DDBJ databases">
        <authorList>
            <person name="Audoor S."/>
            <person name="Bilcke G."/>
        </authorList>
    </citation>
    <scope>NUCLEOTIDE SEQUENCE</scope>
</reference>
<evidence type="ECO:0000313" key="4">
    <source>
        <dbReference type="Proteomes" id="UP001295423"/>
    </source>
</evidence>
<feature type="region of interest" description="Disordered" evidence="2">
    <location>
        <begin position="19"/>
        <end position="91"/>
    </location>
</feature>
<dbReference type="AlphaFoldDB" id="A0AAD2FJL4"/>
<dbReference type="PANTHER" id="PTHR46515:SF1">
    <property type="entry name" value="TATA ELEMENT MODULATORY FACTOR"/>
    <property type="match status" value="1"/>
</dbReference>
<feature type="coiled-coil region" evidence="1">
    <location>
        <begin position="763"/>
        <end position="900"/>
    </location>
</feature>
<organism evidence="3 4">
    <name type="scientific">Cylindrotheca closterium</name>
    <dbReference type="NCBI Taxonomy" id="2856"/>
    <lineage>
        <taxon>Eukaryota</taxon>
        <taxon>Sar</taxon>
        <taxon>Stramenopiles</taxon>
        <taxon>Ochrophyta</taxon>
        <taxon>Bacillariophyta</taxon>
        <taxon>Bacillariophyceae</taxon>
        <taxon>Bacillariophycidae</taxon>
        <taxon>Bacillariales</taxon>
        <taxon>Bacillariaceae</taxon>
        <taxon>Cylindrotheca</taxon>
    </lineage>
</organism>
<proteinExistence type="predicted"/>
<protein>
    <recommendedName>
        <fullName evidence="5">TATA element modulatory factor 1 TATA binding domain-containing protein</fullName>
    </recommendedName>
</protein>
<keyword evidence="1" id="KW-0175">Coiled coil</keyword>
<feature type="compositionally biased region" description="Basic and acidic residues" evidence="2">
    <location>
        <begin position="586"/>
        <end position="610"/>
    </location>
</feature>
<dbReference type="EMBL" id="CAKOGP040000491">
    <property type="protein sequence ID" value="CAJ1935644.1"/>
    <property type="molecule type" value="Genomic_DNA"/>
</dbReference>
<dbReference type="GO" id="GO:0005794">
    <property type="term" value="C:Golgi apparatus"/>
    <property type="evidence" value="ECO:0007669"/>
    <property type="project" value="TreeGrafter"/>
</dbReference>
<feature type="compositionally biased region" description="Acidic residues" evidence="2">
    <location>
        <begin position="43"/>
        <end position="55"/>
    </location>
</feature>
<name>A0AAD2FJL4_9STRA</name>
<evidence type="ECO:0000256" key="1">
    <source>
        <dbReference type="SAM" id="Coils"/>
    </source>
</evidence>